<comment type="caution">
    <text evidence="2">The sequence shown here is derived from an EMBL/GenBank/DDBJ whole genome shotgun (WGS) entry which is preliminary data.</text>
</comment>
<evidence type="ECO:0000313" key="2">
    <source>
        <dbReference type="EMBL" id="GAA2084821.1"/>
    </source>
</evidence>
<dbReference type="Proteomes" id="UP001500897">
    <property type="component" value="Unassembled WGS sequence"/>
</dbReference>
<dbReference type="PROSITE" id="PS51257">
    <property type="entry name" value="PROKAR_LIPOPROTEIN"/>
    <property type="match status" value="1"/>
</dbReference>
<dbReference type="EMBL" id="BAAANS010000002">
    <property type="protein sequence ID" value="GAA2084821.1"/>
    <property type="molecule type" value="Genomic_DNA"/>
</dbReference>
<gene>
    <name evidence="2" type="ORF">GCM10009759_04150</name>
</gene>
<proteinExistence type="predicted"/>
<protein>
    <recommendedName>
        <fullName evidence="4">Subtilisin inhibitor-like</fullName>
    </recommendedName>
</protein>
<keyword evidence="3" id="KW-1185">Reference proteome</keyword>
<reference evidence="2 3" key="1">
    <citation type="journal article" date="2019" name="Int. J. Syst. Evol. Microbiol.">
        <title>The Global Catalogue of Microorganisms (GCM) 10K type strain sequencing project: providing services to taxonomists for standard genome sequencing and annotation.</title>
        <authorList>
            <consortium name="The Broad Institute Genomics Platform"/>
            <consortium name="The Broad Institute Genome Sequencing Center for Infectious Disease"/>
            <person name="Wu L."/>
            <person name="Ma J."/>
        </authorList>
    </citation>
    <scope>NUCLEOTIDE SEQUENCE [LARGE SCALE GENOMIC DNA]</scope>
    <source>
        <strain evidence="2 3">JCM 14559</strain>
    </source>
</reference>
<organism evidence="2 3">
    <name type="scientific">Kitasatospora saccharophila</name>
    <dbReference type="NCBI Taxonomy" id="407973"/>
    <lineage>
        <taxon>Bacteria</taxon>
        <taxon>Bacillati</taxon>
        <taxon>Actinomycetota</taxon>
        <taxon>Actinomycetes</taxon>
        <taxon>Kitasatosporales</taxon>
        <taxon>Streptomycetaceae</taxon>
        <taxon>Kitasatospora</taxon>
    </lineage>
</organism>
<evidence type="ECO:0008006" key="4">
    <source>
        <dbReference type="Google" id="ProtNLM"/>
    </source>
</evidence>
<sequence>MIKGGERLGAAVAGLVLLGGLAACTSNSGGQHQPAGAASSVPSAAASPSAGTPEWAAKFIGNTAQHREASKVVGRYAQLHIVQTGGRQGDTALCDAEWAKLTPAQKLLVDPEGFDEGCRVPA</sequence>
<accession>A0ABN2W684</accession>
<name>A0ABN2W684_9ACTN</name>
<evidence type="ECO:0000256" key="1">
    <source>
        <dbReference type="SAM" id="MobiDB-lite"/>
    </source>
</evidence>
<evidence type="ECO:0000313" key="3">
    <source>
        <dbReference type="Proteomes" id="UP001500897"/>
    </source>
</evidence>
<feature type="compositionally biased region" description="Low complexity" evidence="1">
    <location>
        <begin position="34"/>
        <end position="51"/>
    </location>
</feature>
<feature type="region of interest" description="Disordered" evidence="1">
    <location>
        <begin position="27"/>
        <end position="52"/>
    </location>
</feature>